<evidence type="ECO:0000256" key="1">
    <source>
        <dbReference type="ARBA" id="ARBA00010954"/>
    </source>
</evidence>
<keyword evidence="4" id="KW-1185">Reference proteome</keyword>
<dbReference type="PANTHER" id="PTHR12832">
    <property type="entry name" value="TESTIS-SPECIFIC PROTEIN PBS13 T-COMPLEX 11"/>
    <property type="match status" value="1"/>
</dbReference>
<dbReference type="InterPro" id="IPR008862">
    <property type="entry name" value="Tcp11"/>
</dbReference>
<dbReference type="GO" id="GO:0010737">
    <property type="term" value="P:protein kinase A signaling"/>
    <property type="evidence" value="ECO:0007669"/>
    <property type="project" value="TreeGrafter"/>
</dbReference>
<comment type="similarity">
    <text evidence="1">Belongs to the TCP11 family.</text>
</comment>
<proteinExistence type="inferred from homology"/>
<dbReference type="Pfam" id="PF05794">
    <property type="entry name" value="Tcp11"/>
    <property type="match status" value="1"/>
</dbReference>
<dbReference type="EMBL" id="ML976668">
    <property type="protein sequence ID" value="KAF1976024.1"/>
    <property type="molecule type" value="Genomic_DNA"/>
</dbReference>
<dbReference type="OrthoDB" id="276323at2759"/>
<evidence type="ECO:0008006" key="5">
    <source>
        <dbReference type="Google" id="ProtNLM"/>
    </source>
</evidence>
<name>A0A6A5VFS7_9PLEO</name>
<sequence length="678" mass="76114">MNAQTPASTRAADAFLPLPTSGVDGTQACKAANGSTWDGAIVSAEGVTRDGSRRVACHHQYTRPRSLSLIERDISEELVDVLMDYLQEDSEFKDKARREELADAFRHAAEFPPITKQSLSELDIQNIISNIKLRHDVNFDRDLSFRPNTEGPKGQQKNLQSQSYWLALQAELHLYTRLFRGTPTLRHVEPSVYFQHAQKRVPKLFATIHEVLKSLVPDRDHDRVDEHLDVRMLMQEIERGVCDMVALVEWTAHLLKEHCAPMRDGFVDGMVSRMRKGAANQDMATIVDSLRSLLGMLETMKLDVANHQIRNLKTLLIEDTVNYESHYHLDRIVNQRAKVNVDAAQKWWAGVVRDLQLHHTSATRDIARAKLESFSHAVTSSLSSRNSQQELPDTFYLDSDRLRALRLEIEDLTHFEICFTMFNQLRKDLGHYGTVLNDSKSRLRSSLAAILGENVGHGSQTWMNNSESLSLEIYRQAHAIAGRPPTFNHCVLHNTNECLRTLFYSTFSSHAVTLEAVLLPQVLTCVSKHYNGSPTELYNSLVATPLPNSTPSFIPLPPTVDTFSFCNNTPQERLTDLSKRISHIVLLHWRIWANIAYVQNDAAPTNAQLSTPPPPQSSTRPHPVATSSGHTAPLTPTAPICPSVSEHEVQAVDMMKTVDPPDPGSGYESGVSEETRLP</sequence>
<accession>A0A6A5VFS7</accession>
<dbReference type="PANTHER" id="PTHR12832:SF11">
    <property type="entry name" value="LD23868P"/>
    <property type="match status" value="1"/>
</dbReference>
<evidence type="ECO:0000313" key="3">
    <source>
        <dbReference type="EMBL" id="KAF1976024.1"/>
    </source>
</evidence>
<gene>
    <name evidence="3" type="ORF">BU23DRAFT_457291</name>
</gene>
<dbReference type="Proteomes" id="UP000800036">
    <property type="component" value="Unassembled WGS sequence"/>
</dbReference>
<feature type="region of interest" description="Disordered" evidence="2">
    <location>
        <begin position="606"/>
        <end position="678"/>
    </location>
</feature>
<reference evidence="3" key="1">
    <citation type="journal article" date="2020" name="Stud. Mycol.">
        <title>101 Dothideomycetes genomes: a test case for predicting lifestyles and emergence of pathogens.</title>
        <authorList>
            <person name="Haridas S."/>
            <person name="Albert R."/>
            <person name="Binder M."/>
            <person name="Bloem J."/>
            <person name="Labutti K."/>
            <person name="Salamov A."/>
            <person name="Andreopoulos B."/>
            <person name="Baker S."/>
            <person name="Barry K."/>
            <person name="Bills G."/>
            <person name="Bluhm B."/>
            <person name="Cannon C."/>
            <person name="Castanera R."/>
            <person name="Culley D."/>
            <person name="Daum C."/>
            <person name="Ezra D."/>
            <person name="Gonzalez J."/>
            <person name="Henrissat B."/>
            <person name="Kuo A."/>
            <person name="Liang C."/>
            <person name="Lipzen A."/>
            <person name="Lutzoni F."/>
            <person name="Magnuson J."/>
            <person name="Mondo S."/>
            <person name="Nolan M."/>
            <person name="Ohm R."/>
            <person name="Pangilinan J."/>
            <person name="Park H.-J."/>
            <person name="Ramirez L."/>
            <person name="Alfaro M."/>
            <person name="Sun H."/>
            <person name="Tritt A."/>
            <person name="Yoshinaga Y."/>
            <person name="Zwiers L.-H."/>
            <person name="Turgeon B."/>
            <person name="Goodwin S."/>
            <person name="Spatafora J."/>
            <person name="Crous P."/>
            <person name="Grigoriev I."/>
        </authorList>
    </citation>
    <scope>NUCLEOTIDE SEQUENCE</scope>
    <source>
        <strain evidence="3">CBS 107.79</strain>
    </source>
</reference>
<protein>
    <recommendedName>
        <fullName evidence="5">Tcp11-domain-containing protein</fullName>
    </recommendedName>
</protein>
<organism evidence="3 4">
    <name type="scientific">Bimuria novae-zelandiae CBS 107.79</name>
    <dbReference type="NCBI Taxonomy" id="1447943"/>
    <lineage>
        <taxon>Eukaryota</taxon>
        <taxon>Fungi</taxon>
        <taxon>Dikarya</taxon>
        <taxon>Ascomycota</taxon>
        <taxon>Pezizomycotina</taxon>
        <taxon>Dothideomycetes</taxon>
        <taxon>Pleosporomycetidae</taxon>
        <taxon>Pleosporales</taxon>
        <taxon>Massarineae</taxon>
        <taxon>Didymosphaeriaceae</taxon>
        <taxon>Bimuria</taxon>
    </lineage>
</organism>
<evidence type="ECO:0000256" key="2">
    <source>
        <dbReference type="SAM" id="MobiDB-lite"/>
    </source>
</evidence>
<dbReference type="AlphaFoldDB" id="A0A6A5VFS7"/>
<evidence type="ECO:0000313" key="4">
    <source>
        <dbReference type="Proteomes" id="UP000800036"/>
    </source>
</evidence>